<comment type="caution">
    <text evidence="1">The sequence shown here is derived from an EMBL/GenBank/DDBJ whole genome shotgun (WGS) entry which is preliminary data.</text>
</comment>
<dbReference type="Proteomes" id="UP001165205">
    <property type="component" value="Unassembled WGS sequence"/>
</dbReference>
<sequence length="124" mass="13441">MLGSFSVMRPAMPSGCLSAGLDGEGSGTAAIGWKFPRETLRRVIDDLATKTLFSRAVGGIDHVPIAHRKFRLISARLPNMNIPKCGLAIAKGRRKTRALAALPAISPVQRNIIGELTYWSKQGW</sequence>
<protein>
    <submittedName>
        <fullName evidence="1">Unnamed protein product</fullName>
    </submittedName>
</protein>
<dbReference type="AlphaFoldDB" id="A0AAN4YSU8"/>
<accession>A0AAN4YSU8</accession>
<proteinExistence type="predicted"/>
<reference evidence="1" key="1">
    <citation type="submission" date="2023-04" db="EMBL/GenBank/DDBJ databases">
        <title>Aspergillus oryzae NBRC 4228.</title>
        <authorList>
            <person name="Ichikawa N."/>
            <person name="Sato H."/>
            <person name="Tonouchi N."/>
        </authorList>
    </citation>
    <scope>NUCLEOTIDE SEQUENCE</scope>
    <source>
        <strain evidence="1">NBRC 4228</strain>
    </source>
</reference>
<gene>
    <name evidence="1" type="ORF">Aory04_001215300</name>
</gene>
<name>A0AAN4YSU8_ASPOZ</name>
<evidence type="ECO:0000313" key="1">
    <source>
        <dbReference type="EMBL" id="GMG37258.1"/>
    </source>
</evidence>
<dbReference type="EMBL" id="BSYA01000231">
    <property type="protein sequence ID" value="GMG37258.1"/>
    <property type="molecule type" value="Genomic_DNA"/>
</dbReference>
<organism evidence="1 2">
    <name type="scientific">Aspergillus oryzae</name>
    <name type="common">Yellow koji mold</name>
    <dbReference type="NCBI Taxonomy" id="5062"/>
    <lineage>
        <taxon>Eukaryota</taxon>
        <taxon>Fungi</taxon>
        <taxon>Dikarya</taxon>
        <taxon>Ascomycota</taxon>
        <taxon>Pezizomycotina</taxon>
        <taxon>Eurotiomycetes</taxon>
        <taxon>Eurotiomycetidae</taxon>
        <taxon>Eurotiales</taxon>
        <taxon>Aspergillaceae</taxon>
        <taxon>Aspergillus</taxon>
        <taxon>Aspergillus subgen. Circumdati</taxon>
    </lineage>
</organism>
<evidence type="ECO:0000313" key="2">
    <source>
        <dbReference type="Proteomes" id="UP001165205"/>
    </source>
</evidence>